<feature type="region of interest" description="Disordered" evidence="2">
    <location>
        <begin position="113"/>
        <end position="153"/>
    </location>
</feature>
<dbReference type="InterPro" id="IPR036875">
    <property type="entry name" value="Znf_CCHC_sf"/>
</dbReference>
<dbReference type="Proteomes" id="UP000631114">
    <property type="component" value="Unassembled WGS sequence"/>
</dbReference>
<dbReference type="PROSITE" id="PS50158">
    <property type="entry name" value="ZF_CCHC"/>
    <property type="match status" value="1"/>
</dbReference>
<feature type="compositionally biased region" description="Basic and acidic residues" evidence="2">
    <location>
        <begin position="368"/>
        <end position="382"/>
    </location>
</feature>
<feature type="compositionally biased region" description="Polar residues" evidence="2">
    <location>
        <begin position="113"/>
        <end position="122"/>
    </location>
</feature>
<evidence type="ECO:0000313" key="4">
    <source>
        <dbReference type="EMBL" id="KAF9625089.1"/>
    </source>
</evidence>
<evidence type="ECO:0000313" key="5">
    <source>
        <dbReference type="Proteomes" id="UP000631114"/>
    </source>
</evidence>
<keyword evidence="1" id="KW-0863">Zinc-finger</keyword>
<sequence>MGTLRGDRVFVLHYDGFWMPFASGKVNYSMYRGVERCDYEVNGEEMCYLDFLKEIHRQFGDDKPVSCVKFIARGHLTYFNNDKDMLKMWDLIKPERDKRYHLFVTPLSFEDSLQPSQAQPSVNKPLKPPTSNKQPKILSTPKATNQINHEVRKSPRLNLNPTVLTTPKIKKKQRVVVSEVRKSPRLNHVPSITPKTPKAPNQTIAQLRKSPRLHPTPTLPMKAKNSILKLKVGWNLTHCRRCFKGLNRDNEGEEPDLVDEQPDLDGDNNDEDDDISAFVKLPKNLYCNPFYHVNAFRATYGGYIFPFDNEEDWGKIKPEDVVQPPPLERHPGRPKKQRIRGDDEKKAKSKRKCKKCLEPGHNKRTCPLRKDQPSKKSIKADEANEAEDIEPEVGNAENNEGEWLVIDVPEAEVQNLQNDVLRARRGGRASGRSGAGQYVNLQPVIDVPEAEPKVENLRYGTRSGTGRGGGRGLGWWLGEDSQPPSTPGQSTLCIVLSESLTQSQPQ</sequence>
<dbReference type="GO" id="GO:0003676">
    <property type="term" value="F:nucleic acid binding"/>
    <property type="evidence" value="ECO:0007669"/>
    <property type="project" value="InterPro"/>
</dbReference>
<feature type="compositionally biased region" description="Acidic residues" evidence="2">
    <location>
        <begin position="251"/>
        <end position="271"/>
    </location>
</feature>
<protein>
    <recommendedName>
        <fullName evidence="3">CCHC-type domain-containing protein</fullName>
    </recommendedName>
</protein>
<dbReference type="AlphaFoldDB" id="A0A835MFD7"/>
<evidence type="ECO:0000256" key="1">
    <source>
        <dbReference type="PROSITE-ProRule" id="PRU00047"/>
    </source>
</evidence>
<organism evidence="4 5">
    <name type="scientific">Coptis chinensis</name>
    <dbReference type="NCBI Taxonomy" id="261450"/>
    <lineage>
        <taxon>Eukaryota</taxon>
        <taxon>Viridiplantae</taxon>
        <taxon>Streptophyta</taxon>
        <taxon>Embryophyta</taxon>
        <taxon>Tracheophyta</taxon>
        <taxon>Spermatophyta</taxon>
        <taxon>Magnoliopsida</taxon>
        <taxon>Ranunculales</taxon>
        <taxon>Ranunculaceae</taxon>
        <taxon>Coptidoideae</taxon>
        <taxon>Coptis</taxon>
    </lineage>
</organism>
<keyword evidence="1" id="KW-0862">Zinc</keyword>
<dbReference type="EMBL" id="JADFTS010000001">
    <property type="protein sequence ID" value="KAF9625089.1"/>
    <property type="molecule type" value="Genomic_DNA"/>
</dbReference>
<gene>
    <name evidence="4" type="ORF">IFM89_018701</name>
</gene>
<evidence type="ECO:0000256" key="2">
    <source>
        <dbReference type="SAM" id="MobiDB-lite"/>
    </source>
</evidence>
<keyword evidence="5" id="KW-1185">Reference proteome</keyword>
<keyword evidence="1" id="KW-0479">Metal-binding</keyword>
<dbReference type="GO" id="GO:0008270">
    <property type="term" value="F:zinc ion binding"/>
    <property type="evidence" value="ECO:0007669"/>
    <property type="project" value="UniProtKB-KW"/>
</dbReference>
<feature type="region of interest" description="Disordered" evidence="2">
    <location>
        <begin position="316"/>
        <end position="398"/>
    </location>
</feature>
<evidence type="ECO:0000259" key="3">
    <source>
        <dbReference type="PROSITE" id="PS50158"/>
    </source>
</evidence>
<proteinExistence type="predicted"/>
<feature type="region of interest" description="Disordered" evidence="2">
    <location>
        <begin position="459"/>
        <end position="490"/>
    </location>
</feature>
<comment type="caution">
    <text evidence="4">The sequence shown here is derived from an EMBL/GenBank/DDBJ whole genome shotgun (WGS) entry which is preliminary data.</text>
</comment>
<feature type="domain" description="CCHC-type" evidence="3">
    <location>
        <begin position="351"/>
        <end position="367"/>
    </location>
</feature>
<feature type="compositionally biased region" description="Gly residues" evidence="2">
    <location>
        <begin position="463"/>
        <end position="475"/>
    </location>
</feature>
<dbReference type="SUPFAM" id="SSF57756">
    <property type="entry name" value="Retrovirus zinc finger-like domains"/>
    <property type="match status" value="1"/>
</dbReference>
<reference evidence="4 5" key="1">
    <citation type="submission" date="2020-10" db="EMBL/GenBank/DDBJ databases">
        <title>The Coptis chinensis genome and diversification of protoberbering-type alkaloids.</title>
        <authorList>
            <person name="Wang B."/>
            <person name="Shu S."/>
            <person name="Song C."/>
            <person name="Liu Y."/>
        </authorList>
    </citation>
    <scope>NUCLEOTIDE SEQUENCE [LARGE SCALE GENOMIC DNA]</scope>
    <source>
        <strain evidence="4">HL-2020</strain>
        <tissue evidence="4">Leaf</tissue>
    </source>
</reference>
<dbReference type="InterPro" id="IPR001878">
    <property type="entry name" value="Znf_CCHC"/>
</dbReference>
<name>A0A835MFD7_9MAGN</name>
<accession>A0A835MFD7</accession>
<feature type="region of interest" description="Disordered" evidence="2">
    <location>
        <begin position="247"/>
        <end position="271"/>
    </location>
</feature>